<reference evidence="6" key="1">
    <citation type="submission" date="2021-01" db="EMBL/GenBank/DDBJ databases">
        <title>Lacisediminihabitans sp. nov. strain G11-30, isolated from Antarctic Soil.</title>
        <authorList>
            <person name="Li J."/>
        </authorList>
    </citation>
    <scope>NUCLEOTIDE SEQUENCE</scope>
    <source>
        <strain evidence="6">G11-30</strain>
    </source>
</reference>
<dbReference type="InterPro" id="IPR036388">
    <property type="entry name" value="WH-like_DNA-bd_sf"/>
</dbReference>
<sequence>MVTESREERLVGAFVRLADTLVAGYDVVDLLQTLIESSAQLLDASAAGLMLADDKGELALVAATSERSRLVEMMQLSSGNGPCLEAFVCGEVVVVSDIAAEAARWPEFAEEALAQGFRSIHCVPMRLRGSIIGTVNLFRAATGSLTAVDAAAAQGLADVATIGILQERAIRESEVAREQLQNALESRVVIEQAKGVIAQLRAVDMDLAFTLLRAHARNTGRNLRDVAADVVDRSLAL</sequence>
<evidence type="ECO:0000313" key="6">
    <source>
        <dbReference type="EMBL" id="MBK4347026.1"/>
    </source>
</evidence>
<dbReference type="Proteomes" id="UP000636458">
    <property type="component" value="Unassembled WGS sequence"/>
</dbReference>
<keyword evidence="1" id="KW-0808">Transferase</keyword>
<feature type="domain" description="ANTAR" evidence="5">
    <location>
        <begin position="170"/>
        <end position="231"/>
    </location>
</feature>
<dbReference type="EMBL" id="JAEPES010000001">
    <property type="protein sequence ID" value="MBK4347026.1"/>
    <property type="molecule type" value="Genomic_DNA"/>
</dbReference>
<proteinExistence type="predicted"/>
<dbReference type="Pfam" id="PF03861">
    <property type="entry name" value="ANTAR"/>
    <property type="match status" value="1"/>
</dbReference>
<evidence type="ECO:0000313" key="7">
    <source>
        <dbReference type="EMBL" id="MBK4347851.1"/>
    </source>
</evidence>
<organism evidence="6 8">
    <name type="scientific">Lacisediminihabitans changchengi</name>
    <dbReference type="NCBI Taxonomy" id="2787634"/>
    <lineage>
        <taxon>Bacteria</taxon>
        <taxon>Bacillati</taxon>
        <taxon>Actinomycetota</taxon>
        <taxon>Actinomycetes</taxon>
        <taxon>Micrococcales</taxon>
        <taxon>Microbacteriaceae</taxon>
        <taxon>Lacisediminihabitans</taxon>
    </lineage>
</organism>
<gene>
    <name evidence="6" type="ORF">IV501_05215</name>
    <name evidence="7" type="ORF">IV501_09410</name>
</gene>
<accession>A0A934W2N8</accession>
<dbReference type="GO" id="GO:0003723">
    <property type="term" value="F:RNA binding"/>
    <property type="evidence" value="ECO:0007669"/>
    <property type="project" value="InterPro"/>
</dbReference>
<dbReference type="Pfam" id="PF13185">
    <property type="entry name" value="GAF_2"/>
    <property type="match status" value="1"/>
</dbReference>
<dbReference type="GO" id="GO:0016301">
    <property type="term" value="F:kinase activity"/>
    <property type="evidence" value="ECO:0007669"/>
    <property type="project" value="UniProtKB-KW"/>
</dbReference>
<protein>
    <submittedName>
        <fullName evidence="6">GAF and ANTAR domain-containing protein</fullName>
    </submittedName>
</protein>
<name>A0A934W2N8_9MICO</name>
<dbReference type="InterPro" id="IPR011006">
    <property type="entry name" value="CheY-like_superfamily"/>
</dbReference>
<dbReference type="PIRSF" id="PIRSF036625">
    <property type="entry name" value="GAF_ANTAR"/>
    <property type="match status" value="1"/>
</dbReference>
<dbReference type="AlphaFoldDB" id="A0A934W2N8"/>
<dbReference type="SMART" id="SM01012">
    <property type="entry name" value="ANTAR"/>
    <property type="match status" value="1"/>
</dbReference>
<dbReference type="SMART" id="SM00065">
    <property type="entry name" value="GAF"/>
    <property type="match status" value="1"/>
</dbReference>
<dbReference type="InterPro" id="IPR029016">
    <property type="entry name" value="GAF-like_dom_sf"/>
</dbReference>
<dbReference type="Gene3D" id="3.30.450.40">
    <property type="match status" value="1"/>
</dbReference>
<dbReference type="InterPro" id="IPR005561">
    <property type="entry name" value="ANTAR"/>
</dbReference>
<evidence type="ECO:0000256" key="4">
    <source>
        <dbReference type="ARBA" id="ARBA00023163"/>
    </source>
</evidence>
<evidence type="ECO:0000256" key="2">
    <source>
        <dbReference type="ARBA" id="ARBA00022777"/>
    </source>
</evidence>
<dbReference type="Gene3D" id="1.10.10.10">
    <property type="entry name" value="Winged helix-like DNA-binding domain superfamily/Winged helix DNA-binding domain"/>
    <property type="match status" value="1"/>
</dbReference>
<dbReference type="SUPFAM" id="SSF55781">
    <property type="entry name" value="GAF domain-like"/>
    <property type="match status" value="1"/>
</dbReference>
<keyword evidence="3" id="KW-0805">Transcription regulation</keyword>
<dbReference type="InterPro" id="IPR012074">
    <property type="entry name" value="GAF_ANTAR"/>
</dbReference>
<keyword evidence="2" id="KW-0418">Kinase</keyword>
<dbReference type="SUPFAM" id="SSF52172">
    <property type="entry name" value="CheY-like"/>
    <property type="match status" value="1"/>
</dbReference>
<evidence type="ECO:0000313" key="8">
    <source>
        <dbReference type="Proteomes" id="UP000636458"/>
    </source>
</evidence>
<dbReference type="RefSeq" id="WP_200555296.1">
    <property type="nucleotide sequence ID" value="NZ_JAEPES010000001.1"/>
</dbReference>
<evidence type="ECO:0000256" key="3">
    <source>
        <dbReference type="ARBA" id="ARBA00023015"/>
    </source>
</evidence>
<evidence type="ECO:0000259" key="5">
    <source>
        <dbReference type="PROSITE" id="PS50921"/>
    </source>
</evidence>
<dbReference type="PROSITE" id="PS50921">
    <property type="entry name" value="ANTAR"/>
    <property type="match status" value="1"/>
</dbReference>
<dbReference type="EMBL" id="JAEPES010000003">
    <property type="protein sequence ID" value="MBK4347851.1"/>
    <property type="molecule type" value="Genomic_DNA"/>
</dbReference>
<dbReference type="InterPro" id="IPR003018">
    <property type="entry name" value="GAF"/>
</dbReference>
<keyword evidence="8" id="KW-1185">Reference proteome</keyword>
<evidence type="ECO:0000256" key="1">
    <source>
        <dbReference type="ARBA" id="ARBA00022679"/>
    </source>
</evidence>
<keyword evidence="4" id="KW-0804">Transcription</keyword>
<comment type="caution">
    <text evidence="6">The sequence shown here is derived from an EMBL/GenBank/DDBJ whole genome shotgun (WGS) entry which is preliminary data.</text>
</comment>